<dbReference type="Proteomes" id="UP000240760">
    <property type="component" value="Unassembled WGS sequence"/>
</dbReference>
<protein>
    <submittedName>
        <fullName evidence="2">Uncharacterized protein</fullName>
    </submittedName>
</protein>
<sequence>MVKTACVPPLHQEWAPSSNQAAVTQPGNRIPIDLDNKSSAPDTTAARDIKIVHLPSIPSSLSKTRTPIPNRGAPSSDSYLHP</sequence>
<feature type="compositionally biased region" description="Polar residues" evidence="1">
    <location>
        <begin position="57"/>
        <end position="82"/>
    </location>
</feature>
<organism evidence="2 3">
    <name type="scientific">Trichoderma longibrachiatum ATCC 18648</name>
    <dbReference type="NCBI Taxonomy" id="983965"/>
    <lineage>
        <taxon>Eukaryota</taxon>
        <taxon>Fungi</taxon>
        <taxon>Dikarya</taxon>
        <taxon>Ascomycota</taxon>
        <taxon>Pezizomycotina</taxon>
        <taxon>Sordariomycetes</taxon>
        <taxon>Hypocreomycetidae</taxon>
        <taxon>Hypocreales</taxon>
        <taxon>Hypocreaceae</taxon>
        <taxon>Trichoderma</taxon>
    </lineage>
</organism>
<evidence type="ECO:0000313" key="3">
    <source>
        <dbReference type="Proteomes" id="UP000240760"/>
    </source>
</evidence>
<evidence type="ECO:0000313" key="2">
    <source>
        <dbReference type="EMBL" id="PTB74760.1"/>
    </source>
</evidence>
<keyword evidence="3" id="KW-1185">Reference proteome</keyword>
<reference evidence="2 3" key="1">
    <citation type="submission" date="2016-07" db="EMBL/GenBank/DDBJ databases">
        <title>Multiple horizontal gene transfer events from other fungi enriched the ability of initially mycotrophic Trichoderma (Ascomycota) to feed on dead plant biomass.</title>
        <authorList>
            <consortium name="DOE Joint Genome Institute"/>
            <person name="Aerts A."/>
            <person name="Atanasova L."/>
            <person name="Chenthamara K."/>
            <person name="Zhang J."/>
            <person name="Grujic M."/>
            <person name="Henrissat B."/>
            <person name="Kuo A."/>
            <person name="Salamov A."/>
            <person name="Lipzen A."/>
            <person name="Labutti K."/>
            <person name="Barry K."/>
            <person name="Miao Y."/>
            <person name="Rahimi M.J."/>
            <person name="Shen Q."/>
            <person name="Grigoriev I.V."/>
            <person name="Kubicek C.P."/>
            <person name="Druzhinina I.S."/>
        </authorList>
    </citation>
    <scope>NUCLEOTIDE SEQUENCE [LARGE SCALE GENOMIC DNA]</scope>
    <source>
        <strain evidence="2 3">ATCC 18648</strain>
    </source>
</reference>
<name>A0A2T4BZJ7_TRILO</name>
<gene>
    <name evidence="2" type="ORF">M440DRAFT_1034402</name>
</gene>
<proteinExistence type="predicted"/>
<dbReference type="OrthoDB" id="10400762at2759"/>
<feature type="compositionally biased region" description="Polar residues" evidence="1">
    <location>
        <begin position="15"/>
        <end position="27"/>
    </location>
</feature>
<dbReference type="AlphaFoldDB" id="A0A2T4BZJ7"/>
<accession>A0A2T4BZJ7</accession>
<dbReference type="EMBL" id="KZ679135">
    <property type="protein sequence ID" value="PTB74760.1"/>
    <property type="molecule type" value="Genomic_DNA"/>
</dbReference>
<evidence type="ECO:0000256" key="1">
    <source>
        <dbReference type="SAM" id="MobiDB-lite"/>
    </source>
</evidence>
<feature type="region of interest" description="Disordered" evidence="1">
    <location>
        <begin position="14"/>
        <end position="82"/>
    </location>
</feature>